<reference evidence="1" key="1">
    <citation type="submission" date="2019-11" db="EMBL/GenBank/DDBJ databases">
        <title>Genomic insights into an expanded diversity of filamentous marine cyanobacteria reveals the extraordinary biosynthetic potential of Moorea and Okeania.</title>
        <authorList>
            <person name="Ferreira Leao T."/>
            <person name="Wang M."/>
            <person name="Moss N."/>
            <person name="Da Silva R."/>
            <person name="Sanders J."/>
            <person name="Nurk S."/>
            <person name="Gurevich A."/>
            <person name="Humphrey G."/>
            <person name="Reher R."/>
            <person name="Zhu Q."/>
            <person name="Belda-Ferre P."/>
            <person name="Glukhov E."/>
            <person name="Rex R."/>
            <person name="Dorrestein P.C."/>
            <person name="Knight R."/>
            <person name="Pevzner P."/>
            <person name="Gerwick W.H."/>
            <person name="Gerwick L."/>
        </authorList>
    </citation>
    <scope>NUCLEOTIDE SEQUENCE</scope>
    <source>
        <strain evidence="1">SIO1C4</strain>
    </source>
</reference>
<accession>A0A6B3NIA5</accession>
<comment type="caution">
    <text evidence="1">The sequence shown here is derived from an EMBL/GenBank/DDBJ whole genome shotgun (WGS) entry which is preliminary data.</text>
</comment>
<sequence>MANSVSLNGKREHQLKLLAIEVYSRGCGRVSAFKRQWILQGFMPKNQL</sequence>
<gene>
    <name evidence="1" type="ORF">F6J89_22370</name>
</gene>
<proteinExistence type="predicted"/>
<name>A0A6B3NIA5_9CYAN</name>
<evidence type="ECO:0000313" key="1">
    <source>
        <dbReference type="EMBL" id="NER30292.1"/>
    </source>
</evidence>
<protein>
    <submittedName>
        <fullName evidence="1">Uncharacterized protein</fullName>
    </submittedName>
</protein>
<dbReference type="EMBL" id="JAAHFQ010000522">
    <property type="protein sequence ID" value="NER30292.1"/>
    <property type="molecule type" value="Genomic_DNA"/>
</dbReference>
<dbReference type="AlphaFoldDB" id="A0A6B3NIA5"/>
<organism evidence="1">
    <name type="scientific">Symploca sp. SIO1C4</name>
    <dbReference type="NCBI Taxonomy" id="2607765"/>
    <lineage>
        <taxon>Bacteria</taxon>
        <taxon>Bacillati</taxon>
        <taxon>Cyanobacteriota</taxon>
        <taxon>Cyanophyceae</taxon>
        <taxon>Coleofasciculales</taxon>
        <taxon>Coleofasciculaceae</taxon>
        <taxon>Symploca</taxon>
    </lineage>
</organism>